<proteinExistence type="predicted"/>
<feature type="transmembrane region" description="Helical" evidence="6">
    <location>
        <begin position="146"/>
        <end position="165"/>
    </location>
</feature>
<evidence type="ECO:0000256" key="3">
    <source>
        <dbReference type="ARBA" id="ARBA00022989"/>
    </source>
</evidence>
<feature type="region of interest" description="Disordered" evidence="5">
    <location>
        <begin position="1"/>
        <end position="31"/>
    </location>
</feature>
<keyword evidence="2 6" id="KW-0812">Transmembrane</keyword>
<evidence type="ECO:0000256" key="1">
    <source>
        <dbReference type="ARBA" id="ARBA00004141"/>
    </source>
</evidence>
<dbReference type="EMBL" id="JASCZI010242828">
    <property type="protein sequence ID" value="MED6212157.1"/>
    <property type="molecule type" value="Genomic_DNA"/>
</dbReference>
<evidence type="ECO:0000256" key="4">
    <source>
        <dbReference type="ARBA" id="ARBA00023136"/>
    </source>
</evidence>
<organism evidence="7 8">
    <name type="scientific">Stylosanthes scabra</name>
    <dbReference type="NCBI Taxonomy" id="79078"/>
    <lineage>
        <taxon>Eukaryota</taxon>
        <taxon>Viridiplantae</taxon>
        <taxon>Streptophyta</taxon>
        <taxon>Embryophyta</taxon>
        <taxon>Tracheophyta</taxon>
        <taxon>Spermatophyta</taxon>
        <taxon>Magnoliopsida</taxon>
        <taxon>eudicotyledons</taxon>
        <taxon>Gunneridae</taxon>
        <taxon>Pentapetalae</taxon>
        <taxon>rosids</taxon>
        <taxon>fabids</taxon>
        <taxon>Fabales</taxon>
        <taxon>Fabaceae</taxon>
        <taxon>Papilionoideae</taxon>
        <taxon>50 kb inversion clade</taxon>
        <taxon>dalbergioids sensu lato</taxon>
        <taxon>Dalbergieae</taxon>
        <taxon>Pterocarpus clade</taxon>
        <taxon>Stylosanthes</taxon>
    </lineage>
</organism>
<evidence type="ECO:0000256" key="5">
    <source>
        <dbReference type="SAM" id="MobiDB-lite"/>
    </source>
</evidence>
<dbReference type="SMART" id="SM00679">
    <property type="entry name" value="CTNS"/>
    <property type="match status" value="1"/>
</dbReference>
<dbReference type="PANTHER" id="PTHR16201:SF45">
    <property type="entry name" value="PQ-LOOP REPEAT FAMILY PROTEIN _ TRANSMEMBRANE FAMILY PROTEIN"/>
    <property type="match status" value="1"/>
</dbReference>
<accession>A0ABU6YP19</accession>
<feature type="transmembrane region" description="Helical" evidence="6">
    <location>
        <begin position="116"/>
        <end position="134"/>
    </location>
</feature>
<keyword evidence="3 6" id="KW-1133">Transmembrane helix</keyword>
<dbReference type="Gene3D" id="1.20.1280.290">
    <property type="match status" value="1"/>
</dbReference>
<dbReference type="InterPro" id="IPR051415">
    <property type="entry name" value="LAAT-1"/>
</dbReference>
<dbReference type="Proteomes" id="UP001341840">
    <property type="component" value="Unassembled WGS sequence"/>
</dbReference>
<evidence type="ECO:0000313" key="8">
    <source>
        <dbReference type="Proteomes" id="UP001341840"/>
    </source>
</evidence>
<evidence type="ECO:0000313" key="7">
    <source>
        <dbReference type="EMBL" id="MED6212157.1"/>
    </source>
</evidence>
<keyword evidence="4 6" id="KW-0472">Membrane</keyword>
<evidence type="ECO:0000256" key="2">
    <source>
        <dbReference type="ARBA" id="ARBA00022692"/>
    </source>
</evidence>
<dbReference type="InterPro" id="IPR006603">
    <property type="entry name" value="PQ-loop_rpt"/>
</dbReference>
<gene>
    <name evidence="7" type="ORF">PIB30_080474</name>
</gene>
<comment type="caution">
    <text evidence="7">The sequence shown here is derived from an EMBL/GenBank/DDBJ whole genome shotgun (WGS) entry which is preliminary data.</text>
</comment>
<protein>
    <submittedName>
        <fullName evidence="7">Uncharacterized protein</fullName>
    </submittedName>
</protein>
<reference evidence="7 8" key="1">
    <citation type="journal article" date="2023" name="Plants (Basel)">
        <title>Bridging the Gap: Combining Genomics and Transcriptomics Approaches to Understand Stylosanthes scabra, an Orphan Legume from the Brazilian Caatinga.</title>
        <authorList>
            <person name="Ferreira-Neto J.R.C."/>
            <person name="da Silva M.D."/>
            <person name="Binneck E."/>
            <person name="de Melo N.F."/>
            <person name="da Silva R.H."/>
            <person name="de Melo A.L.T.M."/>
            <person name="Pandolfi V."/>
            <person name="Bustamante F.O."/>
            <person name="Brasileiro-Vidal A.C."/>
            <person name="Benko-Iseppon A.M."/>
        </authorList>
    </citation>
    <scope>NUCLEOTIDE SEQUENCE [LARGE SCALE GENOMIC DNA]</scope>
    <source>
        <tissue evidence="7">Leaves</tissue>
    </source>
</reference>
<dbReference type="PANTHER" id="PTHR16201">
    <property type="entry name" value="SEVEN TRANSMEMBRANE PROTEIN 1-RELATED"/>
    <property type="match status" value="1"/>
</dbReference>
<comment type="subcellular location">
    <subcellularLocation>
        <location evidence="1">Membrane</location>
        <topology evidence="1">Multi-pass membrane protein</topology>
    </subcellularLocation>
</comment>
<name>A0ABU6YP19_9FABA</name>
<evidence type="ECO:0000256" key="6">
    <source>
        <dbReference type="SAM" id="Phobius"/>
    </source>
</evidence>
<sequence length="195" mass="21763">MAGSVTPPFRGGGYHDCSSDEEDEAAATTTRVHRTSMSLPAAYSTFVTAASLNLPLHHANAFRFLHDNHNQIQQEQESAVVGQCLGWLMAAIYMGGRLPQIFLNIKRGNVEGLNPLMFVFALIANVTYVGSIVVRSSEWQRIKANMPWLLDAIGCVALDLFYVYYRYLRRPAINHDEADYGYFQEQEARKVAAAS</sequence>
<keyword evidence="8" id="KW-1185">Reference proteome</keyword>
<dbReference type="Pfam" id="PF04193">
    <property type="entry name" value="PQ-loop"/>
    <property type="match status" value="1"/>
</dbReference>